<dbReference type="Pfam" id="PF01899">
    <property type="entry name" value="MNHE"/>
    <property type="match status" value="1"/>
</dbReference>
<protein>
    <submittedName>
        <fullName evidence="8">Multisubunit sodium/proton antiporter MrpE subunit</fullName>
    </submittedName>
</protein>
<keyword evidence="9" id="KW-1185">Reference proteome</keyword>
<evidence type="ECO:0000313" key="9">
    <source>
        <dbReference type="Proteomes" id="UP000239415"/>
    </source>
</evidence>
<proteinExistence type="inferred from homology"/>
<dbReference type="PANTHER" id="PTHR34584:SF1">
    <property type="entry name" value="NA(+)_H(+) ANTIPORTER SUBUNIT E1"/>
    <property type="match status" value="1"/>
</dbReference>
<dbReference type="EMBL" id="PVMZ01000023">
    <property type="protein sequence ID" value="PRX14726.1"/>
    <property type="molecule type" value="Genomic_DNA"/>
</dbReference>
<evidence type="ECO:0000313" key="8">
    <source>
        <dbReference type="EMBL" id="PRX14726.1"/>
    </source>
</evidence>
<dbReference type="GO" id="GO:0005886">
    <property type="term" value="C:plasma membrane"/>
    <property type="evidence" value="ECO:0007669"/>
    <property type="project" value="UniProtKB-SubCell"/>
</dbReference>
<organism evidence="8 9">
    <name type="scientific">Actinoplanes italicus</name>
    <dbReference type="NCBI Taxonomy" id="113567"/>
    <lineage>
        <taxon>Bacteria</taxon>
        <taxon>Bacillati</taxon>
        <taxon>Actinomycetota</taxon>
        <taxon>Actinomycetes</taxon>
        <taxon>Micromonosporales</taxon>
        <taxon>Micromonosporaceae</taxon>
        <taxon>Actinoplanes</taxon>
    </lineage>
</organism>
<sequence length="196" mass="21155">MIARARDRILAAAVLTVVWVLLWGSFSLLTLAGGLLVSMLTLAVFPLPPVTFAGRLRLGGLLRLAVRFVTDLVVASFQLAWTALAGRRVPRSAVIAVRLRVRSDLNLTLCAEAVSLVPGSLIVDMDRAEGVLYIHVFDVTGPSDVYRFRGDVRDIEDRIVRAVGSDAEISCLTSVYDETTGSGAERPGMIDEGSSR</sequence>
<evidence type="ECO:0000256" key="5">
    <source>
        <dbReference type="ARBA" id="ARBA00022989"/>
    </source>
</evidence>
<dbReference type="GO" id="GO:0008324">
    <property type="term" value="F:monoatomic cation transmembrane transporter activity"/>
    <property type="evidence" value="ECO:0007669"/>
    <property type="project" value="InterPro"/>
</dbReference>
<keyword evidence="5 7" id="KW-1133">Transmembrane helix</keyword>
<comment type="caution">
    <text evidence="8">The sequence shown here is derived from an EMBL/GenBank/DDBJ whole genome shotgun (WGS) entry which is preliminary data.</text>
</comment>
<evidence type="ECO:0000256" key="1">
    <source>
        <dbReference type="ARBA" id="ARBA00004651"/>
    </source>
</evidence>
<dbReference type="OrthoDB" id="3556991at2"/>
<comment type="subcellular location">
    <subcellularLocation>
        <location evidence="1">Cell membrane</location>
        <topology evidence="1">Multi-pass membrane protein</topology>
    </subcellularLocation>
</comment>
<dbReference type="Proteomes" id="UP000239415">
    <property type="component" value="Unassembled WGS sequence"/>
</dbReference>
<keyword evidence="6 7" id="KW-0472">Membrane</keyword>
<evidence type="ECO:0000256" key="7">
    <source>
        <dbReference type="SAM" id="Phobius"/>
    </source>
</evidence>
<dbReference type="NCBIfam" id="NF006521">
    <property type="entry name" value="PRK08965.1-5"/>
    <property type="match status" value="1"/>
</dbReference>
<dbReference type="AlphaFoldDB" id="A0A2T0JZG8"/>
<name>A0A2T0JZG8_9ACTN</name>
<evidence type="ECO:0000256" key="3">
    <source>
        <dbReference type="ARBA" id="ARBA00022475"/>
    </source>
</evidence>
<gene>
    <name evidence="8" type="ORF">CLV67_123112</name>
</gene>
<reference evidence="8 9" key="1">
    <citation type="submission" date="2018-03" db="EMBL/GenBank/DDBJ databases">
        <title>Genomic Encyclopedia of Archaeal and Bacterial Type Strains, Phase II (KMG-II): from individual species to whole genera.</title>
        <authorList>
            <person name="Goeker M."/>
        </authorList>
    </citation>
    <scope>NUCLEOTIDE SEQUENCE [LARGE SCALE GENOMIC DNA]</scope>
    <source>
        <strain evidence="8 9">DSM 43146</strain>
    </source>
</reference>
<evidence type="ECO:0000256" key="4">
    <source>
        <dbReference type="ARBA" id="ARBA00022692"/>
    </source>
</evidence>
<evidence type="ECO:0000256" key="2">
    <source>
        <dbReference type="ARBA" id="ARBA00006228"/>
    </source>
</evidence>
<comment type="similarity">
    <text evidence="2">Belongs to the CPA3 antiporters (TC 2.A.63) subunit E family.</text>
</comment>
<dbReference type="RefSeq" id="WP_106328477.1">
    <property type="nucleotide sequence ID" value="NZ_BOMO01000137.1"/>
</dbReference>
<keyword evidence="3" id="KW-1003">Cell membrane</keyword>
<evidence type="ECO:0000256" key="6">
    <source>
        <dbReference type="ARBA" id="ARBA00023136"/>
    </source>
</evidence>
<keyword evidence="4 7" id="KW-0812">Transmembrane</keyword>
<accession>A0A2T0JZG8</accession>
<dbReference type="InterPro" id="IPR002758">
    <property type="entry name" value="Cation_antiport_E"/>
</dbReference>
<feature type="transmembrane region" description="Helical" evidence="7">
    <location>
        <begin position="12"/>
        <end position="45"/>
    </location>
</feature>
<dbReference type="PANTHER" id="PTHR34584">
    <property type="entry name" value="NA(+)/H(+) ANTIPORTER SUBUNIT E1"/>
    <property type="match status" value="1"/>
</dbReference>